<dbReference type="InterPro" id="IPR036709">
    <property type="entry name" value="Autotransporte_beta_dom_sf"/>
</dbReference>
<sequence length="53" mass="5782">MHPEKVRSVVEDRGQPASIWDLTPAATLGVSYGGQFGSGLSDQSVRATFNWKF</sequence>
<comment type="caution">
    <text evidence="1">The sequence shown here is derived from an EMBL/GenBank/DDBJ whole genome shotgun (WGS) entry which is preliminary data.</text>
</comment>
<gene>
    <name evidence="1" type="ORF">RFM51_01415</name>
</gene>
<evidence type="ECO:0000313" key="1">
    <source>
        <dbReference type="EMBL" id="MDX8438232.1"/>
    </source>
</evidence>
<dbReference type="Gene3D" id="2.40.128.130">
    <property type="entry name" value="Autotransporter beta-domain"/>
    <property type="match status" value="1"/>
</dbReference>
<reference evidence="1 2" key="1">
    <citation type="submission" date="2023-08" db="EMBL/GenBank/DDBJ databases">
        <title>Implementing the SeqCode for naming new Mesorhizobium species isolated from Vachellia karroo root nodules.</title>
        <authorList>
            <person name="Van Lill M."/>
        </authorList>
    </citation>
    <scope>NUCLEOTIDE SEQUENCE [LARGE SCALE GENOMIC DNA]</scope>
    <source>
        <strain evidence="1 2">VK3E</strain>
    </source>
</reference>
<organism evidence="1 2">
    <name type="scientific">Mesorhizobium australafricanum</name>
    <dbReference type="NCBI Taxonomy" id="3072311"/>
    <lineage>
        <taxon>Bacteria</taxon>
        <taxon>Pseudomonadati</taxon>
        <taxon>Pseudomonadota</taxon>
        <taxon>Alphaproteobacteria</taxon>
        <taxon>Hyphomicrobiales</taxon>
        <taxon>Phyllobacteriaceae</taxon>
        <taxon>Mesorhizobium</taxon>
    </lineage>
</organism>
<evidence type="ECO:0000313" key="2">
    <source>
        <dbReference type="Proteomes" id="UP001272097"/>
    </source>
</evidence>
<keyword evidence="2" id="KW-1185">Reference proteome</keyword>
<name>A0ABU4WTH6_9HYPH</name>
<dbReference type="SUPFAM" id="SSF103515">
    <property type="entry name" value="Autotransporter"/>
    <property type="match status" value="1"/>
</dbReference>
<dbReference type="EMBL" id="JAVIIS010000002">
    <property type="protein sequence ID" value="MDX8438232.1"/>
    <property type="molecule type" value="Genomic_DNA"/>
</dbReference>
<dbReference type="Proteomes" id="UP001272097">
    <property type="component" value="Unassembled WGS sequence"/>
</dbReference>
<protein>
    <submittedName>
        <fullName evidence="1">Uncharacterized protein</fullName>
    </submittedName>
</protein>
<proteinExistence type="predicted"/>
<dbReference type="RefSeq" id="WP_320212080.1">
    <property type="nucleotide sequence ID" value="NZ_JAVIIS010000002.1"/>
</dbReference>
<accession>A0ABU4WTH6</accession>